<dbReference type="OMA" id="DWIAFRE"/>
<feature type="non-terminal residue" evidence="1">
    <location>
        <position position="286"/>
    </location>
</feature>
<evidence type="ECO:0000313" key="1">
    <source>
        <dbReference type="EMBL" id="CAE8596889.1"/>
    </source>
</evidence>
<dbReference type="AlphaFoldDB" id="A0A813EE92"/>
<comment type="caution">
    <text evidence="1">The sequence shown here is derived from an EMBL/GenBank/DDBJ whole genome shotgun (WGS) entry which is preliminary data.</text>
</comment>
<organism evidence="1 2">
    <name type="scientific">Polarella glacialis</name>
    <name type="common">Dinoflagellate</name>
    <dbReference type="NCBI Taxonomy" id="89957"/>
    <lineage>
        <taxon>Eukaryota</taxon>
        <taxon>Sar</taxon>
        <taxon>Alveolata</taxon>
        <taxon>Dinophyceae</taxon>
        <taxon>Suessiales</taxon>
        <taxon>Suessiaceae</taxon>
        <taxon>Polarella</taxon>
    </lineage>
</organism>
<dbReference type="OrthoDB" id="430583at2759"/>
<sequence>VHVRARLDVTIRVKDAMLLLDKAGLLTFAQGQPELQEPHGSVFSDLSAAARPPSELEDTRPATAPIAELQGLKDFVGHPSPSPFSSLGENQRRVLSPEELHEAVGPPRVWGCEPAADAAALEEFLRGDFRADYLAVLRIITEVLRPEMSARICWNLGTNSLDEHVALLDFLETELTFIEFQRLLLRFAEHSSRQAAATSCIPSSCCLENFLKNVFMPALEKPYLHPAPLSSGEATGEDVAEAAEVAKEPVNDGFWRGFCDEEELELALTDTPRATPDGYLDEVGAW</sequence>
<evidence type="ECO:0000313" key="2">
    <source>
        <dbReference type="Proteomes" id="UP000654075"/>
    </source>
</evidence>
<dbReference type="EMBL" id="CAJNNV010008997">
    <property type="protein sequence ID" value="CAE8596889.1"/>
    <property type="molecule type" value="Genomic_DNA"/>
</dbReference>
<keyword evidence="2" id="KW-1185">Reference proteome</keyword>
<protein>
    <submittedName>
        <fullName evidence="1">Uncharacterized protein</fullName>
    </submittedName>
</protein>
<reference evidence="1" key="1">
    <citation type="submission" date="2021-02" db="EMBL/GenBank/DDBJ databases">
        <authorList>
            <person name="Dougan E. K."/>
            <person name="Rhodes N."/>
            <person name="Thang M."/>
            <person name="Chan C."/>
        </authorList>
    </citation>
    <scope>NUCLEOTIDE SEQUENCE</scope>
</reference>
<proteinExistence type="predicted"/>
<name>A0A813EE92_POLGL</name>
<gene>
    <name evidence="1" type="ORF">PGLA1383_LOCUS15346</name>
</gene>
<accession>A0A813EE92</accession>
<dbReference type="Proteomes" id="UP000654075">
    <property type="component" value="Unassembled WGS sequence"/>
</dbReference>